<evidence type="ECO:0000259" key="1">
    <source>
        <dbReference type="SMART" id="SM00487"/>
    </source>
</evidence>
<organism evidence="2 3">
    <name type="scientific">Corynebacterium ammoniagenes DSM 20306</name>
    <dbReference type="NCBI Taxonomy" id="649754"/>
    <lineage>
        <taxon>Bacteria</taxon>
        <taxon>Bacillati</taxon>
        <taxon>Actinomycetota</taxon>
        <taxon>Actinomycetes</taxon>
        <taxon>Mycobacteriales</taxon>
        <taxon>Corynebacteriaceae</taxon>
        <taxon>Corynebacterium</taxon>
    </lineage>
</organism>
<dbReference type="InterPro" id="IPR006935">
    <property type="entry name" value="Helicase/UvrB_N"/>
</dbReference>
<dbReference type="PANTHER" id="PTHR47396">
    <property type="entry name" value="TYPE I RESTRICTION ENZYME ECOKI R PROTEIN"/>
    <property type="match status" value="1"/>
</dbReference>
<dbReference type="InterPro" id="IPR050742">
    <property type="entry name" value="Helicase_Restrict-Modif_Enz"/>
</dbReference>
<accession>A0ABN0ADX2</accession>
<dbReference type="PANTHER" id="PTHR47396:SF1">
    <property type="entry name" value="ATP-DEPENDENT HELICASE IRC3-RELATED"/>
    <property type="match status" value="1"/>
</dbReference>
<dbReference type="InterPro" id="IPR027417">
    <property type="entry name" value="P-loop_NTPase"/>
</dbReference>
<dbReference type="Pfam" id="PF04851">
    <property type="entry name" value="ResIII"/>
    <property type="match status" value="1"/>
</dbReference>
<evidence type="ECO:0000313" key="3">
    <source>
        <dbReference type="Proteomes" id="UP000006015"/>
    </source>
</evidence>
<keyword evidence="3" id="KW-1185">Reference proteome</keyword>
<dbReference type="RefSeq" id="WP_003848263.1">
    <property type="nucleotide sequence ID" value="NZ_CP009244.1"/>
</dbReference>
<name>A0ABN0ADX2_CORAM</name>
<evidence type="ECO:0000313" key="2">
    <source>
        <dbReference type="EMBL" id="EFG80963.1"/>
    </source>
</evidence>
<dbReference type="CDD" id="cd18785">
    <property type="entry name" value="SF2_C"/>
    <property type="match status" value="1"/>
</dbReference>
<reference evidence="2 3" key="1">
    <citation type="submission" date="2010-04" db="EMBL/GenBank/DDBJ databases">
        <authorList>
            <person name="Weinstock G."/>
            <person name="Sodergren E."/>
            <person name="Clifton S."/>
            <person name="Fulton L."/>
            <person name="Fulton B."/>
            <person name="Courtney L."/>
            <person name="Fronick C."/>
            <person name="Harrison M."/>
            <person name="Strong C."/>
            <person name="Farmer C."/>
            <person name="Delahaunty K."/>
            <person name="Markovic C."/>
            <person name="Hall O."/>
            <person name="Minx P."/>
            <person name="Tomlinson C."/>
            <person name="Mitreva M."/>
            <person name="Hou S."/>
            <person name="Wollam A."/>
            <person name="Pepin K.H."/>
            <person name="Johnson M."/>
            <person name="Bhonagiri V."/>
            <person name="Zhang X."/>
            <person name="Suruliraj S."/>
            <person name="Warren W."/>
            <person name="Chinwalla A."/>
            <person name="Mardis E.R."/>
            <person name="Wilson R.K."/>
        </authorList>
    </citation>
    <scope>NUCLEOTIDE SEQUENCE [LARGE SCALE GENOMIC DNA]</scope>
    <source>
        <strain evidence="2 3">DSM 20306</strain>
    </source>
</reference>
<gene>
    <name evidence="2" type="ORF">HMPREF0281_01837</name>
</gene>
<feature type="domain" description="Helicase ATP-binding" evidence="1">
    <location>
        <begin position="37"/>
        <end position="271"/>
    </location>
</feature>
<dbReference type="SMART" id="SM00487">
    <property type="entry name" value="DEXDc"/>
    <property type="match status" value="1"/>
</dbReference>
<dbReference type="SUPFAM" id="SSF52540">
    <property type="entry name" value="P-loop containing nucleoside triphosphate hydrolases"/>
    <property type="match status" value="2"/>
</dbReference>
<comment type="caution">
    <text evidence="2">The sequence shown here is derived from an EMBL/GenBank/DDBJ whole genome shotgun (WGS) entry which is preliminary data.</text>
</comment>
<dbReference type="Proteomes" id="UP000006015">
    <property type="component" value="Unassembled WGS sequence"/>
</dbReference>
<dbReference type="EMBL" id="ADNS01000017">
    <property type="protein sequence ID" value="EFG80963.1"/>
    <property type="molecule type" value="Genomic_DNA"/>
</dbReference>
<dbReference type="Gene3D" id="3.40.50.300">
    <property type="entry name" value="P-loop containing nucleotide triphosphate hydrolases"/>
    <property type="match status" value="2"/>
</dbReference>
<proteinExistence type="predicted"/>
<protein>
    <submittedName>
        <fullName evidence="2">Type III restriction enzyme, res subunit</fullName>
    </submittedName>
</protein>
<sequence>MTTPTTQDMFLFQQLDLFYDFGRQHPLPSHIKNNLGDHIVLREYQKHAFSNTIEYLGNPQFSKNRQTHLLYHMATGSGKTVMMAGLILHYYSLGYRNFLFFVNQTNIIEKTRANFLESASSKYLFARTIEINGVRVRINEVENFSSANPDAINLCFSTTQKLQSDFFNPKENSLTIEDFEDVPVILISDESHHVNTRTKKASKAEESEDRSWEYTVNTAFLGNRDNVLLEFTATVDLRDKNILAKYKDKIVFDYPLARFRESGYTKDFQNFQSTLDPWGRTLQALLMSEYRRGLFADAGVAVKPVVLLKSQRVDDSQAFYDDFFPRLQRLTPDDILKLGGDGLVQEAIEYFQAKDPSLRSLCLSIQQGFSEENAIIMNRKTDNSTKKQIAVNSLEDPSNPYRIIFTVDMLNEGWDVLNLYDIVRLYETRQGGKAGKPSAYTIKEAQLIGRGARYFPFLLETEDIEREPEAAFIRKYDNDLNSPYRLLETLLYHSKQDSKYITELRLALRGTGLLAEGATKVTYELKDIFKKTDFFHNAQLFSNQRVEVSRNTVTELDNRIKSAQYRVDVRQTPSRLLSLFGSDEPVKASAGGRISSSICLKIRDIPSNVVLGTLARFDALRFSVLHHYFPQLSSINEFVTSESYLGKTEIVFQSDHSNLSATDLIVGLNKVFEAVANHLQTIEIAYRGTTEFEAKRVSEILRDKRLQITQPVKGGLGDSQASDASDSNYLELADADWYVFNDNFGTSEEKAFVKYFSTVVEDLKRDYEDVYLIRNERFAPLSIYSFETGERFEPDYILLLREKDESFSQQQIYIEPKGKHLLGTDQWKEDFLLSLEANAIPHKVYVDNTNYRIVGLPFFNEENRMNEFREAFVDAVSRDNTPEEDELGE</sequence>
<dbReference type="InterPro" id="IPR014001">
    <property type="entry name" value="Helicase_ATP-bd"/>
</dbReference>